<evidence type="ECO:0000313" key="1">
    <source>
        <dbReference type="EMBL" id="KYO26667.1"/>
    </source>
</evidence>
<dbReference type="EMBL" id="AKHW03005461">
    <property type="protein sequence ID" value="KYO26667.1"/>
    <property type="molecule type" value="Genomic_DNA"/>
</dbReference>
<keyword evidence="2" id="KW-1185">Reference proteome</keyword>
<dbReference type="AlphaFoldDB" id="A0A151MQ55"/>
<name>A0A151MQ55_ALLMI</name>
<comment type="caution">
    <text evidence="1">The sequence shown here is derived from an EMBL/GenBank/DDBJ whole genome shotgun (WGS) entry which is preliminary data.</text>
</comment>
<sequence length="185" mass="19176">MGWADDWDVGPIQGPNALRESQCTEPCHHLQGVMDTEHSVTLNILEGTADLQNGLSGNDLAHVEQVSEVPEAGGCGQLQQCKDQSGVRTKGQAHADVLLIQVGSELLKHVPDDGPCHVEFIPPLLVIPGWLNDEQPPVLADVAGTGTAELAAQEGDGGSSGGIVKPLIGVHGSSSCTEVAVALSK</sequence>
<accession>A0A151MQ55</accession>
<dbReference type="Proteomes" id="UP000050525">
    <property type="component" value="Unassembled WGS sequence"/>
</dbReference>
<protein>
    <submittedName>
        <fullName evidence="1">Uncharacterized protein</fullName>
    </submittedName>
</protein>
<organism evidence="1 2">
    <name type="scientific">Alligator mississippiensis</name>
    <name type="common">American alligator</name>
    <dbReference type="NCBI Taxonomy" id="8496"/>
    <lineage>
        <taxon>Eukaryota</taxon>
        <taxon>Metazoa</taxon>
        <taxon>Chordata</taxon>
        <taxon>Craniata</taxon>
        <taxon>Vertebrata</taxon>
        <taxon>Euteleostomi</taxon>
        <taxon>Archelosauria</taxon>
        <taxon>Archosauria</taxon>
        <taxon>Crocodylia</taxon>
        <taxon>Alligatoridae</taxon>
        <taxon>Alligatorinae</taxon>
        <taxon>Alligator</taxon>
    </lineage>
</organism>
<reference evidence="1 2" key="1">
    <citation type="journal article" date="2012" name="Genome Biol.">
        <title>Sequencing three crocodilian genomes to illuminate the evolution of archosaurs and amniotes.</title>
        <authorList>
            <person name="St John J.A."/>
            <person name="Braun E.L."/>
            <person name="Isberg S.R."/>
            <person name="Miles L.G."/>
            <person name="Chong A.Y."/>
            <person name="Gongora J."/>
            <person name="Dalzell P."/>
            <person name="Moran C."/>
            <person name="Bed'hom B."/>
            <person name="Abzhanov A."/>
            <person name="Burgess S.C."/>
            <person name="Cooksey A.M."/>
            <person name="Castoe T.A."/>
            <person name="Crawford N.G."/>
            <person name="Densmore L.D."/>
            <person name="Drew J.C."/>
            <person name="Edwards S.V."/>
            <person name="Faircloth B.C."/>
            <person name="Fujita M.K."/>
            <person name="Greenwold M.J."/>
            <person name="Hoffmann F.G."/>
            <person name="Howard J.M."/>
            <person name="Iguchi T."/>
            <person name="Janes D.E."/>
            <person name="Khan S.Y."/>
            <person name="Kohno S."/>
            <person name="de Koning A.J."/>
            <person name="Lance S.L."/>
            <person name="McCarthy F.M."/>
            <person name="McCormack J.E."/>
            <person name="Merchant M.E."/>
            <person name="Peterson D.G."/>
            <person name="Pollock D.D."/>
            <person name="Pourmand N."/>
            <person name="Raney B.J."/>
            <person name="Roessler K.A."/>
            <person name="Sanford J.R."/>
            <person name="Sawyer R.H."/>
            <person name="Schmidt C.J."/>
            <person name="Triplett E.W."/>
            <person name="Tuberville T.D."/>
            <person name="Venegas-Anaya M."/>
            <person name="Howard J.T."/>
            <person name="Jarvis E.D."/>
            <person name="Guillette L.J.Jr."/>
            <person name="Glenn T.C."/>
            <person name="Green R.E."/>
            <person name="Ray D.A."/>
        </authorList>
    </citation>
    <scope>NUCLEOTIDE SEQUENCE [LARGE SCALE GENOMIC DNA]</scope>
    <source>
        <strain evidence="1">KSC_2009_1</strain>
    </source>
</reference>
<gene>
    <name evidence="1" type="ORF">Y1Q_0019146</name>
</gene>
<evidence type="ECO:0000313" key="2">
    <source>
        <dbReference type="Proteomes" id="UP000050525"/>
    </source>
</evidence>
<proteinExistence type="predicted"/>